<comment type="similarity">
    <text evidence="1">Belongs to the R-transferase family.</text>
</comment>
<feature type="domain" description="N-end rule aminoacyl transferase C-terminal" evidence="7">
    <location>
        <begin position="181"/>
        <end position="324"/>
    </location>
</feature>
<organism evidence="8 9">
    <name type="scientific">Lachancea meyersii CBS 8951</name>
    <dbReference type="NCBI Taxonomy" id="1266667"/>
    <lineage>
        <taxon>Eukaryota</taxon>
        <taxon>Fungi</taxon>
        <taxon>Dikarya</taxon>
        <taxon>Ascomycota</taxon>
        <taxon>Saccharomycotina</taxon>
        <taxon>Saccharomycetes</taxon>
        <taxon>Saccharomycetales</taxon>
        <taxon>Saccharomycetaceae</taxon>
        <taxon>Lachancea</taxon>
    </lineage>
</organism>
<sequence length="556" mass="64401">MELSDRLIISKPLYLTEPNEKCGYCSGKKSDKYDYFASESWWKLHEKDADMLQINNCTLGLQVELMPVDMYDDLCNLGFRRSGNFLYKADLLRNCCRLYTIRTTPDQCQISKELKTCVTRFRKRITTGADETSKQQAKPRDKSTTSTTTQLKFDYIQEIVQAELKSNNFFTRFEPAMFTMEKYNLFVKYQENVHNDFKNSIKSFKRFLCESPFPEDVVIGTQEEWDQLNNWHNMKPGETLKRVGPVHECYYFENKLIALAVTDFLPSGISSVYFIWDPDFPRWSLGKLSALRELSILSKINRQYYYLGYYVDDCPKMRYKRKYGGDILDVCNNQYVPLDLVTPLVENGKFFVLDHEARNRDKDDDEDDDDDDEDDEDDEESDVVDAQFELPLDDVSRLKLTGTPVNIVDKIYGEHGGAILSANEAVEKLVDLGIEYTPTLFDDLYRYKMPSIFAAAPEPEITYEEDDDGDIPGYMNEIYHLPNVVPGLLPLWQILQIIESGDISRLNNKLMLYNVRSGQIRVVADFAAETKRTKRVICNVIRMIGLKSTAKSLIII</sequence>
<dbReference type="InterPro" id="IPR016181">
    <property type="entry name" value="Acyl_CoA_acyltransferase"/>
</dbReference>
<evidence type="ECO:0000259" key="7">
    <source>
        <dbReference type="Pfam" id="PF04377"/>
    </source>
</evidence>
<dbReference type="Proteomes" id="UP000191144">
    <property type="component" value="Chromosome F"/>
</dbReference>
<gene>
    <name evidence="8" type="ORF">LAME_0F01376G</name>
</gene>
<evidence type="ECO:0000256" key="1">
    <source>
        <dbReference type="ARBA" id="ARBA00009991"/>
    </source>
</evidence>
<dbReference type="InterPro" id="IPR007472">
    <property type="entry name" value="N-end_Aminoacyl_Trfase_C"/>
</dbReference>
<accession>A0A1G4JPR6</accession>
<dbReference type="EMBL" id="LT598477">
    <property type="protein sequence ID" value="SCU92761.1"/>
    <property type="molecule type" value="Genomic_DNA"/>
</dbReference>
<feature type="domain" description="N-end aminoacyl transferase N-terminal" evidence="6">
    <location>
        <begin position="21"/>
        <end position="115"/>
    </location>
</feature>
<evidence type="ECO:0000313" key="9">
    <source>
        <dbReference type="Proteomes" id="UP000191144"/>
    </source>
</evidence>
<proteinExistence type="inferred from homology"/>
<dbReference type="InterPro" id="IPR030700">
    <property type="entry name" value="N-end_Aminoacyl_Trfase"/>
</dbReference>
<feature type="compositionally biased region" description="Acidic residues" evidence="5">
    <location>
        <begin position="363"/>
        <end position="383"/>
    </location>
</feature>
<reference evidence="9" key="1">
    <citation type="submission" date="2016-03" db="EMBL/GenBank/DDBJ databases">
        <authorList>
            <person name="Devillers Hugo."/>
        </authorList>
    </citation>
    <scope>NUCLEOTIDE SEQUENCE [LARGE SCALE GENOMIC DNA]</scope>
</reference>
<evidence type="ECO:0000256" key="3">
    <source>
        <dbReference type="ARBA" id="ARBA00022679"/>
    </source>
</evidence>
<dbReference type="EC" id="2.3.2.8" evidence="2"/>
<dbReference type="Pfam" id="PF04377">
    <property type="entry name" value="ATE_C"/>
    <property type="match status" value="1"/>
</dbReference>
<evidence type="ECO:0000313" key="8">
    <source>
        <dbReference type="EMBL" id="SCU92761.1"/>
    </source>
</evidence>
<protein>
    <recommendedName>
        <fullName evidence="2">arginyltransferase</fullName>
        <ecNumber evidence="2">2.3.2.8</ecNumber>
    </recommendedName>
</protein>
<feature type="region of interest" description="Disordered" evidence="5">
    <location>
        <begin position="360"/>
        <end position="383"/>
    </location>
</feature>
<dbReference type="SUPFAM" id="SSF55729">
    <property type="entry name" value="Acyl-CoA N-acyltransferases (Nat)"/>
    <property type="match status" value="1"/>
</dbReference>
<dbReference type="GO" id="GO:0004057">
    <property type="term" value="F:arginyl-tRNA--protein transferase activity"/>
    <property type="evidence" value="ECO:0007669"/>
    <property type="project" value="UniProtKB-EC"/>
</dbReference>
<keyword evidence="3" id="KW-0808">Transferase</keyword>
<evidence type="ECO:0000256" key="4">
    <source>
        <dbReference type="ARBA" id="ARBA00023315"/>
    </source>
</evidence>
<dbReference type="Pfam" id="PF04376">
    <property type="entry name" value="ATE_N"/>
    <property type="match status" value="1"/>
</dbReference>
<evidence type="ECO:0000256" key="2">
    <source>
        <dbReference type="ARBA" id="ARBA00012025"/>
    </source>
</evidence>
<keyword evidence="9" id="KW-1185">Reference proteome</keyword>
<keyword evidence="4" id="KW-0012">Acyltransferase</keyword>
<dbReference type="PANTHER" id="PTHR21367:SF1">
    <property type="entry name" value="ARGINYL-TRNA--PROTEIN TRANSFERASE 1"/>
    <property type="match status" value="1"/>
</dbReference>
<evidence type="ECO:0000259" key="6">
    <source>
        <dbReference type="Pfam" id="PF04376"/>
    </source>
</evidence>
<name>A0A1G4JPR6_9SACH</name>
<dbReference type="PANTHER" id="PTHR21367">
    <property type="entry name" value="ARGININE-TRNA-PROTEIN TRANSFERASE 1"/>
    <property type="match status" value="1"/>
</dbReference>
<evidence type="ECO:0000256" key="5">
    <source>
        <dbReference type="SAM" id="MobiDB-lite"/>
    </source>
</evidence>
<dbReference type="InterPro" id="IPR007471">
    <property type="entry name" value="N-end_Aminoacyl_Trfase_N"/>
</dbReference>
<dbReference type="AlphaFoldDB" id="A0A1G4JPR6"/>
<dbReference type="GO" id="GO:0005737">
    <property type="term" value="C:cytoplasm"/>
    <property type="evidence" value="ECO:0007669"/>
    <property type="project" value="TreeGrafter"/>
</dbReference>
<dbReference type="OrthoDB" id="74183at2759"/>